<comment type="caution">
    <text evidence="2">The sequence shown here is derived from an EMBL/GenBank/DDBJ whole genome shotgun (WGS) entry which is preliminary data.</text>
</comment>
<evidence type="ECO:0000259" key="1">
    <source>
        <dbReference type="Pfam" id="PF12323"/>
    </source>
</evidence>
<proteinExistence type="predicted"/>
<reference evidence="2 3" key="1">
    <citation type="journal article" date="2014" name="BMC Genomics">
        <title>Comparison of environmental and isolate Sulfobacillus genomes reveals diverse carbon, sulfur, nitrogen, and hydrogen metabolisms.</title>
        <authorList>
            <person name="Justice N.B."/>
            <person name="Norman A."/>
            <person name="Brown C.T."/>
            <person name="Singh A."/>
            <person name="Thomas B.C."/>
            <person name="Banfield J.F."/>
        </authorList>
    </citation>
    <scope>NUCLEOTIDE SEQUENCE [LARGE SCALE GENOMIC DNA]</scope>
    <source>
        <strain evidence="2">AMDSBA4</strain>
    </source>
</reference>
<name>A0A2T2XE30_9FIRM</name>
<dbReference type="Proteomes" id="UP000242972">
    <property type="component" value="Unassembled WGS sequence"/>
</dbReference>
<sequence>MLNGYKFRLYPSPAPEQILLRWVGCQRLIYSDAP</sequence>
<organism evidence="2 3">
    <name type="scientific">Sulfobacillus benefaciens</name>
    <dbReference type="NCBI Taxonomy" id="453960"/>
    <lineage>
        <taxon>Bacteria</taxon>
        <taxon>Bacillati</taxon>
        <taxon>Bacillota</taxon>
        <taxon>Clostridia</taxon>
        <taxon>Eubacteriales</taxon>
        <taxon>Clostridiales Family XVII. Incertae Sedis</taxon>
        <taxon>Sulfobacillus</taxon>
    </lineage>
</organism>
<protein>
    <recommendedName>
        <fullName evidence="1">Transposase putative helix-turn-helix domain-containing protein</fullName>
    </recommendedName>
</protein>
<gene>
    <name evidence="2" type="ORF">C7B46_12795</name>
</gene>
<evidence type="ECO:0000313" key="3">
    <source>
        <dbReference type="Proteomes" id="UP000242972"/>
    </source>
</evidence>
<accession>A0A2T2XE30</accession>
<dbReference type="EMBL" id="PXYW01000032">
    <property type="protein sequence ID" value="PSR32774.1"/>
    <property type="molecule type" value="Genomic_DNA"/>
</dbReference>
<dbReference type="AlphaFoldDB" id="A0A2T2XE30"/>
<dbReference type="InterPro" id="IPR021027">
    <property type="entry name" value="Transposase_put_HTH"/>
</dbReference>
<dbReference type="Pfam" id="PF12323">
    <property type="entry name" value="HTH_OrfB_IS605"/>
    <property type="match status" value="1"/>
</dbReference>
<evidence type="ECO:0000313" key="2">
    <source>
        <dbReference type="EMBL" id="PSR32774.1"/>
    </source>
</evidence>
<feature type="domain" description="Transposase putative helix-turn-helix" evidence="1">
    <location>
        <begin position="1"/>
        <end position="33"/>
    </location>
</feature>